<gene>
    <name evidence="9" type="ORF">A3770_07p49800</name>
</gene>
<accession>A0A5B8MSW2</accession>
<evidence type="ECO:0000313" key="9">
    <source>
        <dbReference type="EMBL" id="QDZ22462.1"/>
    </source>
</evidence>
<protein>
    <recommendedName>
        <fullName evidence="7">1-(5-phosphoribosyl)-5-[(5-phosphoribosylamino)methylideneamino] imidazole-4-carboxamide isomerase HISN3, chloroplastic</fullName>
        <ecNumber evidence="7">5.3.1.16</ecNumber>
    </recommendedName>
    <alternativeName>
        <fullName evidence="7">5-proFAR isomerase</fullName>
    </alternativeName>
    <alternativeName>
        <fullName evidence="7">Phosphoribosylformimino-5-aminoimidazole carboxamide ribotide isomerase</fullName>
    </alternativeName>
</protein>
<organism evidence="9 10">
    <name type="scientific">Chloropicon primus</name>
    <dbReference type="NCBI Taxonomy" id="1764295"/>
    <lineage>
        <taxon>Eukaryota</taxon>
        <taxon>Viridiplantae</taxon>
        <taxon>Chlorophyta</taxon>
        <taxon>Chloropicophyceae</taxon>
        <taxon>Chloropicales</taxon>
        <taxon>Chloropicaceae</taxon>
        <taxon>Chloropicon</taxon>
    </lineage>
</organism>
<sequence>MHRARGPASTGRGRCPGYHVGCSSPSATTATTSTRPMQFRPCIDLHKGKVKQIVGSTLSDLEKGGNAKELLTNFVASESPSHYAELYSSDGLYGGHMILLSKDAETQRVAREALRDFPNTLQVGGGVDARNAGSYLDDGASHVIVTSSVFKNGELQLDRLETLSSVVGRERLVLDLSCRRREAGGDYYVVTDRWQKFASLKVDQDSLAHLSEYCCEFLIHGVDVEGKQLGIDEDLVRLLGDYSPIPATYAGGVRTLQDMELIKGLGRGMVDATVGSALDIFGGTLPYKEVVNWHRNEQVGAGRTS</sequence>
<evidence type="ECO:0000256" key="7">
    <source>
        <dbReference type="RuleBase" id="RU364022"/>
    </source>
</evidence>
<dbReference type="GO" id="GO:0009507">
    <property type="term" value="C:chloroplast"/>
    <property type="evidence" value="ECO:0007669"/>
    <property type="project" value="UniProtKB-SubCell"/>
</dbReference>
<dbReference type="InterPro" id="IPR011858">
    <property type="entry name" value="His6/HISN3"/>
</dbReference>
<evidence type="ECO:0000256" key="6">
    <source>
        <dbReference type="RuleBase" id="RU003657"/>
    </source>
</evidence>
<evidence type="ECO:0000256" key="4">
    <source>
        <dbReference type="ARBA" id="ARBA00023102"/>
    </source>
</evidence>
<dbReference type="PANTHER" id="PTHR43090">
    <property type="entry name" value="1-(5-PHOSPHORIBOSYL)-5-[(5-PHOSPHORIBOSYLAMINO)METHYLIDENEAMINO] IMIDAZOLE-4-CARBOXAMIDE ISOMERASE"/>
    <property type="match status" value="1"/>
</dbReference>
<evidence type="ECO:0000256" key="1">
    <source>
        <dbReference type="ARBA" id="ARBA00005133"/>
    </source>
</evidence>
<dbReference type="NCBIfam" id="TIGR02129">
    <property type="entry name" value="hisA_euk"/>
    <property type="match status" value="1"/>
</dbReference>
<keyword evidence="10" id="KW-1185">Reference proteome</keyword>
<dbReference type="EC" id="5.3.1.16" evidence="7"/>
<comment type="similarity">
    <text evidence="2 6">Belongs to the HisA/HisF family.</text>
</comment>
<keyword evidence="7" id="KW-0934">Plastid</keyword>
<dbReference type="CDD" id="cd04723">
    <property type="entry name" value="HisA_HisF"/>
    <property type="match status" value="1"/>
</dbReference>
<comment type="subcellular location">
    <subcellularLocation>
        <location evidence="7">Plastid</location>
        <location evidence="7">Chloroplast</location>
    </subcellularLocation>
</comment>
<dbReference type="SUPFAM" id="SSF51366">
    <property type="entry name" value="Ribulose-phoshate binding barrel"/>
    <property type="match status" value="1"/>
</dbReference>
<dbReference type="GO" id="GO:0000105">
    <property type="term" value="P:L-histidine biosynthetic process"/>
    <property type="evidence" value="ECO:0007669"/>
    <property type="project" value="UniProtKB-UniPathway"/>
</dbReference>
<dbReference type="InterPro" id="IPR011060">
    <property type="entry name" value="RibuloseP-bd_barrel"/>
</dbReference>
<comment type="catalytic activity">
    <reaction evidence="7">
        <text>1-(5-phospho-beta-D-ribosyl)-5-[(5-phospho-beta-D-ribosylamino)methylideneamino]imidazole-4-carboxamide = 5-[(5-phospho-1-deoxy-D-ribulos-1-ylimino)methylamino]-1-(5-phospho-beta-D-ribosyl)imidazole-4-carboxamide</text>
        <dbReference type="Rhea" id="RHEA:15469"/>
        <dbReference type="ChEBI" id="CHEBI:58435"/>
        <dbReference type="ChEBI" id="CHEBI:58525"/>
        <dbReference type="EC" id="5.3.1.16"/>
    </reaction>
</comment>
<dbReference type="Gene3D" id="3.20.20.70">
    <property type="entry name" value="Aldolase class I"/>
    <property type="match status" value="1"/>
</dbReference>
<evidence type="ECO:0000256" key="3">
    <source>
        <dbReference type="ARBA" id="ARBA00022605"/>
    </source>
</evidence>
<dbReference type="AlphaFoldDB" id="A0A5B8MSW2"/>
<dbReference type="PANTHER" id="PTHR43090:SF2">
    <property type="entry name" value="1-(5-PHOSPHORIBOSYL)-5-[(5-PHOSPHORIBOSYLAMINO)METHYLIDENEAMINO] IMIDAZOLE-4-CARBOXAMIDE ISOMERASE"/>
    <property type="match status" value="1"/>
</dbReference>
<dbReference type="STRING" id="1764295.A0A5B8MSW2"/>
<name>A0A5B8MSW2_9CHLO</name>
<dbReference type="GO" id="GO:0000162">
    <property type="term" value="P:L-tryptophan biosynthetic process"/>
    <property type="evidence" value="ECO:0007669"/>
    <property type="project" value="TreeGrafter"/>
</dbReference>
<dbReference type="GO" id="GO:0003949">
    <property type="term" value="F:1-(5-phosphoribosyl)-5-[(5-phosphoribosylamino)methylideneamino]imidazole-4-carboxamide isomerase activity"/>
    <property type="evidence" value="ECO:0007669"/>
    <property type="project" value="UniProtKB-EC"/>
</dbReference>
<keyword evidence="3 6" id="KW-0028">Amino-acid biosynthesis</keyword>
<evidence type="ECO:0000256" key="8">
    <source>
        <dbReference type="SAM" id="MobiDB-lite"/>
    </source>
</evidence>
<evidence type="ECO:0000256" key="5">
    <source>
        <dbReference type="ARBA" id="ARBA00023235"/>
    </source>
</evidence>
<dbReference type="InterPro" id="IPR006062">
    <property type="entry name" value="His_biosynth"/>
</dbReference>
<dbReference type="InterPro" id="IPR044524">
    <property type="entry name" value="Isoase_HisA-like"/>
</dbReference>
<feature type="compositionally biased region" description="Low complexity" evidence="8">
    <location>
        <begin position="23"/>
        <end position="34"/>
    </location>
</feature>
<dbReference type="Proteomes" id="UP000316726">
    <property type="component" value="Chromosome 7"/>
</dbReference>
<dbReference type="Pfam" id="PF00977">
    <property type="entry name" value="His_biosynth"/>
    <property type="match status" value="1"/>
</dbReference>
<reference evidence="9 10" key="1">
    <citation type="submission" date="2018-07" db="EMBL/GenBank/DDBJ databases">
        <title>The complete nuclear genome of the prasinophyte Chloropicon primus (CCMP1205).</title>
        <authorList>
            <person name="Pombert J.-F."/>
            <person name="Otis C."/>
            <person name="Turmel M."/>
            <person name="Lemieux C."/>
        </authorList>
    </citation>
    <scope>NUCLEOTIDE SEQUENCE [LARGE SCALE GENOMIC DNA]</scope>
    <source>
        <strain evidence="9 10">CCMP1205</strain>
    </source>
</reference>
<dbReference type="EMBL" id="CP031040">
    <property type="protein sequence ID" value="QDZ22462.1"/>
    <property type="molecule type" value="Genomic_DNA"/>
</dbReference>
<keyword evidence="7" id="KW-0150">Chloroplast</keyword>
<comment type="pathway">
    <text evidence="1 7">Amino-acid biosynthesis; L-histidine biosynthesis; L-histidine from 5-phospho-alpha-D-ribose 1-diphosphate: step 4/9.</text>
</comment>
<dbReference type="OrthoDB" id="446074at2759"/>
<dbReference type="InterPro" id="IPR013785">
    <property type="entry name" value="Aldolase_TIM"/>
</dbReference>
<evidence type="ECO:0000313" key="10">
    <source>
        <dbReference type="Proteomes" id="UP000316726"/>
    </source>
</evidence>
<keyword evidence="4 6" id="KW-0368">Histidine biosynthesis</keyword>
<dbReference type="UniPathway" id="UPA00031">
    <property type="reaction ID" value="UER00009"/>
</dbReference>
<feature type="region of interest" description="Disordered" evidence="8">
    <location>
        <begin position="1"/>
        <end position="35"/>
    </location>
</feature>
<keyword evidence="5 7" id="KW-0413">Isomerase</keyword>
<proteinExistence type="inferred from homology"/>
<evidence type="ECO:0000256" key="2">
    <source>
        <dbReference type="ARBA" id="ARBA00009667"/>
    </source>
</evidence>